<evidence type="ECO:0000313" key="3">
    <source>
        <dbReference type="Proteomes" id="UP000001554"/>
    </source>
</evidence>
<proteinExistence type="predicted"/>
<dbReference type="Pfam" id="PF11510">
    <property type="entry name" value="FA_FANCE"/>
    <property type="match status" value="1"/>
</dbReference>
<dbReference type="CDD" id="cd07439">
    <property type="entry name" value="FANCE_c-term"/>
    <property type="match status" value="1"/>
</dbReference>
<feature type="compositionally biased region" description="Basic and acidic residues" evidence="1">
    <location>
        <begin position="116"/>
        <end position="145"/>
    </location>
</feature>
<dbReference type="AlphaFoldDB" id="A0A9J7N4V6"/>
<dbReference type="RefSeq" id="XP_035693332.1">
    <property type="nucleotide sequence ID" value="XM_035837439.1"/>
</dbReference>
<reference evidence="4" key="2">
    <citation type="submission" date="2025-08" db="UniProtKB">
        <authorList>
            <consortium name="RefSeq"/>
        </authorList>
    </citation>
    <scope>IDENTIFICATION</scope>
    <source>
        <strain evidence="4">S238N-H82</strain>
        <tissue evidence="4">Testes</tissue>
    </source>
</reference>
<dbReference type="InterPro" id="IPR021025">
    <property type="entry name" value="Fanconi_anaemia_gr_E_prot_C"/>
</dbReference>
<dbReference type="GeneID" id="118427587"/>
<accession>A0A9J7N4V6</accession>
<keyword evidence="3" id="KW-1185">Reference proteome</keyword>
<gene>
    <name evidence="4" type="primary">LOC118427587</name>
</gene>
<evidence type="ECO:0000256" key="1">
    <source>
        <dbReference type="SAM" id="MobiDB-lite"/>
    </source>
</evidence>
<dbReference type="Gene3D" id="1.25.40.480">
    <property type="match status" value="1"/>
</dbReference>
<dbReference type="PANTHER" id="PTHR32094:SF5">
    <property type="entry name" value="FANCONI ANEMIA GROUP E PROTEIN"/>
    <property type="match status" value="1"/>
</dbReference>
<dbReference type="GO" id="GO:0036297">
    <property type="term" value="P:interstrand cross-link repair"/>
    <property type="evidence" value="ECO:0007669"/>
    <property type="project" value="InterPro"/>
</dbReference>
<dbReference type="GO" id="GO:0043240">
    <property type="term" value="C:Fanconi anaemia nuclear complex"/>
    <property type="evidence" value="ECO:0000318"/>
    <property type="project" value="GO_Central"/>
</dbReference>
<feature type="region of interest" description="Disordered" evidence="1">
    <location>
        <begin position="116"/>
        <end position="160"/>
    </location>
</feature>
<dbReference type="OMA" id="MESACVQ"/>
<dbReference type="KEGG" id="bfo:118427587"/>
<name>A0A9J7N4V6_BRAFL</name>
<dbReference type="PANTHER" id="PTHR32094">
    <property type="entry name" value="FANCONI ANEMIA GROUP E PROTEIN"/>
    <property type="match status" value="1"/>
</dbReference>
<sequence length="439" mass="49277">MTDIKQRQRSILSAEALSRCADLGRRISQQHRKRRYPWQPGLEFDWLPSVLEEKLKDGSSCMGSHQSLAFEHSKEQDSSKKAALQTSQNSKDKMPREVELDKLSQEADNEVPNFRIDDKVFDGNGEKSIEPDIQKGDHFDGKTTEGESTSPNFAAVPPPPDIQVQDDVELVGESSSKEPHTCNKELISKEISDVLTELHQRWTQGEQVEFGPEYQFFTSCSPRQMESACCELLKLGLSEVAMCGACHFMAQVTPPPSHTNCCVFIRQCLLPQLPDTENESASRMLSAAMVEFARKYPRPFVETAVMPLLTRMGEGSWLWDVLKRLVTEPDTQQQDLVSILQVLYGAETWSESTVALLQTVVNQKPPLDTTSLSDLTTATQGQAEKLNSNLKFTKLVLAIIKTYGKDMSQDDVRRLTMVLDCNQTFLKRAASAALKRVTK</sequence>
<feature type="region of interest" description="Disordered" evidence="1">
    <location>
        <begin position="69"/>
        <end position="96"/>
    </location>
</feature>
<dbReference type="InterPro" id="IPR039685">
    <property type="entry name" value="FANCE"/>
</dbReference>
<evidence type="ECO:0000313" key="4">
    <source>
        <dbReference type="RefSeq" id="XP_035693332.1"/>
    </source>
</evidence>
<dbReference type="OrthoDB" id="2449818at2759"/>
<dbReference type="Proteomes" id="UP000001554">
    <property type="component" value="Chromosome 12"/>
</dbReference>
<protein>
    <submittedName>
        <fullName evidence="4">Uncharacterized protein LOC118427587 isoform X1</fullName>
    </submittedName>
</protein>
<organism evidence="3 4">
    <name type="scientific">Branchiostoma floridae</name>
    <name type="common">Florida lancelet</name>
    <name type="synonym">Amphioxus</name>
    <dbReference type="NCBI Taxonomy" id="7739"/>
    <lineage>
        <taxon>Eukaryota</taxon>
        <taxon>Metazoa</taxon>
        <taxon>Chordata</taxon>
        <taxon>Cephalochordata</taxon>
        <taxon>Leptocardii</taxon>
        <taxon>Amphioxiformes</taxon>
        <taxon>Branchiostomatidae</taxon>
        <taxon>Branchiostoma</taxon>
    </lineage>
</organism>
<feature type="domain" description="Fanconi Anaemia group E protein C-terminal" evidence="2">
    <location>
        <begin position="213"/>
        <end position="437"/>
    </location>
</feature>
<feature type="compositionally biased region" description="Basic and acidic residues" evidence="1">
    <location>
        <begin position="71"/>
        <end position="80"/>
    </location>
</feature>
<reference evidence="3" key="1">
    <citation type="journal article" date="2020" name="Nat. Ecol. Evol.">
        <title>Deeply conserved synteny resolves early events in vertebrate evolution.</title>
        <authorList>
            <person name="Simakov O."/>
            <person name="Marletaz F."/>
            <person name="Yue J.X."/>
            <person name="O'Connell B."/>
            <person name="Jenkins J."/>
            <person name="Brandt A."/>
            <person name="Calef R."/>
            <person name="Tung C.H."/>
            <person name="Huang T.K."/>
            <person name="Schmutz J."/>
            <person name="Satoh N."/>
            <person name="Yu J.K."/>
            <person name="Putnam N.H."/>
            <person name="Green R.E."/>
            <person name="Rokhsar D.S."/>
        </authorList>
    </citation>
    <scope>NUCLEOTIDE SEQUENCE [LARGE SCALE GENOMIC DNA]</scope>
    <source>
        <strain evidence="3">S238N-H82</strain>
    </source>
</reference>
<evidence type="ECO:0000259" key="2">
    <source>
        <dbReference type="Pfam" id="PF11510"/>
    </source>
</evidence>